<dbReference type="OMA" id="DELAFCA"/>
<dbReference type="AlphaFoldDB" id="T0PXA1"/>
<proteinExistence type="predicted"/>
<gene>
    <name evidence="1" type="ORF">SDRG_12012</name>
</gene>
<dbReference type="GeneID" id="19952739"/>
<dbReference type="OrthoDB" id="289038at2759"/>
<dbReference type="RefSeq" id="XP_008616291.1">
    <property type="nucleotide sequence ID" value="XM_008618069.1"/>
</dbReference>
<dbReference type="VEuPathDB" id="FungiDB:SDRG_12012"/>
<evidence type="ECO:0000313" key="2">
    <source>
        <dbReference type="Proteomes" id="UP000030762"/>
    </source>
</evidence>
<evidence type="ECO:0000313" key="1">
    <source>
        <dbReference type="EMBL" id="EQC30159.1"/>
    </source>
</evidence>
<protein>
    <submittedName>
        <fullName evidence="1">Uncharacterized protein</fullName>
    </submittedName>
</protein>
<reference evidence="1 2" key="1">
    <citation type="submission" date="2012-04" db="EMBL/GenBank/DDBJ databases">
        <title>The Genome Sequence of Saprolegnia declina VS20.</title>
        <authorList>
            <consortium name="The Broad Institute Genome Sequencing Platform"/>
            <person name="Russ C."/>
            <person name="Nusbaum C."/>
            <person name="Tyler B."/>
            <person name="van West P."/>
            <person name="Dieguez-Uribeondo J."/>
            <person name="de Bruijn I."/>
            <person name="Tripathy S."/>
            <person name="Jiang R."/>
            <person name="Young S.K."/>
            <person name="Zeng Q."/>
            <person name="Gargeya S."/>
            <person name="Fitzgerald M."/>
            <person name="Haas B."/>
            <person name="Abouelleil A."/>
            <person name="Alvarado L."/>
            <person name="Arachchi H.M."/>
            <person name="Berlin A."/>
            <person name="Chapman S.B."/>
            <person name="Goldberg J."/>
            <person name="Griggs A."/>
            <person name="Gujja S."/>
            <person name="Hansen M."/>
            <person name="Howarth C."/>
            <person name="Imamovic A."/>
            <person name="Larimer J."/>
            <person name="McCowen C."/>
            <person name="Montmayeur A."/>
            <person name="Murphy C."/>
            <person name="Neiman D."/>
            <person name="Pearson M."/>
            <person name="Priest M."/>
            <person name="Roberts A."/>
            <person name="Saif S."/>
            <person name="Shea T."/>
            <person name="Sisk P."/>
            <person name="Sykes S."/>
            <person name="Wortman J."/>
            <person name="Nusbaum C."/>
            <person name="Birren B."/>
        </authorList>
    </citation>
    <scope>NUCLEOTIDE SEQUENCE [LARGE SCALE GENOMIC DNA]</scope>
    <source>
        <strain evidence="1 2">VS20</strain>
    </source>
</reference>
<dbReference type="InParanoid" id="T0PXA1"/>
<dbReference type="STRING" id="1156394.T0PXA1"/>
<dbReference type="eggNOG" id="ENOG502S8QR">
    <property type="taxonomic scope" value="Eukaryota"/>
</dbReference>
<dbReference type="Proteomes" id="UP000030762">
    <property type="component" value="Unassembled WGS sequence"/>
</dbReference>
<name>T0PXA1_SAPDV</name>
<keyword evidence="2" id="KW-1185">Reference proteome</keyword>
<sequence>MARDARRIVDAKRKADLANTIQLKIFCDISHNMLHVSKYATLADVTAEAVARFELCVSMDCARLRAYSDSMALPRETYDGREHCSLVELSIDSVCSLYLEVRPTTDQAWTAYDPTALTLLVRRYVPSTDAMPEHFTEPPELVQLPGNARLDDLLSLLSAKLRMDRNQMRLLEMRTSGYWSISTTVLNPTNDATTLQQTLCGNLMLRDGHSIYVEAVDDLASSPSLAKTLFEARAHSITLQVKTKEPTLLRAKTVEGDAMGWLFTVDRRQPLRVLKDQLCTFFELRPETFKLRRSKETGGELKHLAVSFKYLALLNQSTVWIELGAPLRAGEFRVNVHLHTSRHIETTTVLLPLHHVDELAFCATLVVSATTLVSEVKASILAVLQRTHHCAKHLRLRDVSSRRIQRVLSDDGTLGDASPMSLYENRSFAVQMLESPERLGAAHTPLSIILFDRAHLTFGREMELVFPPLSPGAHWMDLLLLEIQRVFGIPPDAMLLAKPLQMTASDVTEMAQLSWIDRDHGRRIDRISSLVSCGDRLVIADARVPNNELSRNELLDLQRRIDLVLDTSNNCVVDVGWSTNTVEMASIESTQRTPERTTALKLRSSKC</sequence>
<dbReference type="EMBL" id="JH767177">
    <property type="protein sequence ID" value="EQC30159.1"/>
    <property type="molecule type" value="Genomic_DNA"/>
</dbReference>
<organism evidence="1 2">
    <name type="scientific">Saprolegnia diclina (strain VS20)</name>
    <dbReference type="NCBI Taxonomy" id="1156394"/>
    <lineage>
        <taxon>Eukaryota</taxon>
        <taxon>Sar</taxon>
        <taxon>Stramenopiles</taxon>
        <taxon>Oomycota</taxon>
        <taxon>Saprolegniomycetes</taxon>
        <taxon>Saprolegniales</taxon>
        <taxon>Saprolegniaceae</taxon>
        <taxon>Saprolegnia</taxon>
    </lineage>
</organism>
<accession>T0PXA1</accession>